<proteinExistence type="predicted"/>
<evidence type="ECO:0000256" key="1">
    <source>
        <dbReference type="SAM" id="Phobius"/>
    </source>
</evidence>
<evidence type="ECO:0000313" key="2">
    <source>
        <dbReference type="EMBL" id="MBW78988.1"/>
    </source>
</evidence>
<sequence length="73" mass="8254">MPAKTCASWCACSLAHACPVSVPQRTNPIETTQKSATRQRQCLAEDALVVNYVYYVFSYLFHFLIFCNVVSIF</sequence>
<keyword evidence="1" id="KW-1133">Transmembrane helix</keyword>
<protein>
    <submittedName>
        <fullName evidence="2">Uncharacterized protein</fullName>
    </submittedName>
</protein>
<reference evidence="2" key="1">
    <citation type="submission" date="2018-01" db="EMBL/GenBank/DDBJ databases">
        <title>An insight into the sialome of Amazonian anophelines.</title>
        <authorList>
            <person name="Ribeiro J.M."/>
            <person name="Scarpassa V."/>
            <person name="Calvo E."/>
        </authorList>
    </citation>
    <scope>NUCLEOTIDE SEQUENCE</scope>
</reference>
<accession>A0A2M4DPF5</accession>
<name>A0A2M4DPF5_ANODA</name>
<dbReference type="EMBL" id="GGFL01014810">
    <property type="protein sequence ID" value="MBW78988.1"/>
    <property type="molecule type" value="Transcribed_RNA"/>
</dbReference>
<dbReference type="AlphaFoldDB" id="A0A2M4DPF5"/>
<keyword evidence="1" id="KW-0472">Membrane</keyword>
<organism evidence="2">
    <name type="scientific">Anopheles darlingi</name>
    <name type="common">Mosquito</name>
    <dbReference type="NCBI Taxonomy" id="43151"/>
    <lineage>
        <taxon>Eukaryota</taxon>
        <taxon>Metazoa</taxon>
        <taxon>Ecdysozoa</taxon>
        <taxon>Arthropoda</taxon>
        <taxon>Hexapoda</taxon>
        <taxon>Insecta</taxon>
        <taxon>Pterygota</taxon>
        <taxon>Neoptera</taxon>
        <taxon>Endopterygota</taxon>
        <taxon>Diptera</taxon>
        <taxon>Nematocera</taxon>
        <taxon>Culicoidea</taxon>
        <taxon>Culicidae</taxon>
        <taxon>Anophelinae</taxon>
        <taxon>Anopheles</taxon>
    </lineage>
</organism>
<feature type="transmembrane region" description="Helical" evidence="1">
    <location>
        <begin position="52"/>
        <end position="72"/>
    </location>
</feature>
<keyword evidence="1" id="KW-0812">Transmembrane</keyword>